<dbReference type="EMBL" id="JADIKG010000011">
    <property type="protein sequence ID" value="MFK2873067.1"/>
    <property type="molecule type" value="Genomic_DNA"/>
</dbReference>
<dbReference type="GO" id="GO:0008237">
    <property type="term" value="F:metallopeptidase activity"/>
    <property type="evidence" value="ECO:0007669"/>
    <property type="project" value="UniProtKB-KW"/>
</dbReference>
<keyword evidence="1" id="KW-0472">Membrane</keyword>
<protein>
    <submittedName>
        <fullName evidence="3">CPBP family intramembrane metalloprotease</fullName>
    </submittedName>
</protein>
<evidence type="ECO:0000259" key="2">
    <source>
        <dbReference type="Pfam" id="PF02517"/>
    </source>
</evidence>
<dbReference type="InterPro" id="IPR003675">
    <property type="entry name" value="Rce1/LyrA-like_dom"/>
</dbReference>
<dbReference type="RefSeq" id="WP_284398294.1">
    <property type="nucleotide sequence ID" value="NZ_BSNQ01000003.1"/>
</dbReference>
<dbReference type="Proteomes" id="UP001620405">
    <property type="component" value="Unassembled WGS sequence"/>
</dbReference>
<sequence>MSVALSLPSTRRSNLKLALVLSAFAVIATLALQPYLVMTAPAAMSKLHVPFLVIAVVQAGVPCLLLGWLGLSLGLQYGLDAPWLRAFVYHVRPEPVVRTHWRLAAFAGVLAGALAAGLAFWGPRVGSPIEGMSRAEQAWRGALASLYGGTAEEILLRLFMVSLLVWLLALFNRRQTRSWMFVLAIILAALLFGVGHLPYAFTIGMSHTPMLIGKIVLLNALVGLVTGSLFWKYGLEHAMLAHFCADLVLHVAVPLMGY</sequence>
<feature type="transmembrane region" description="Helical" evidence="1">
    <location>
        <begin position="100"/>
        <end position="122"/>
    </location>
</feature>
<proteinExistence type="predicted"/>
<keyword evidence="3" id="KW-0378">Hydrolase</keyword>
<feature type="transmembrane region" description="Helical" evidence="1">
    <location>
        <begin position="154"/>
        <end position="171"/>
    </location>
</feature>
<comment type="caution">
    <text evidence="3">The sequence shown here is derived from an EMBL/GenBank/DDBJ whole genome shotgun (WGS) entry which is preliminary data.</text>
</comment>
<feature type="domain" description="CAAX prenyl protease 2/Lysostaphin resistance protein A-like" evidence="2">
    <location>
        <begin position="137"/>
        <end position="248"/>
    </location>
</feature>
<accession>A0ABW8ISX0</accession>
<feature type="transmembrane region" description="Helical" evidence="1">
    <location>
        <begin position="178"/>
        <end position="199"/>
    </location>
</feature>
<dbReference type="Pfam" id="PF02517">
    <property type="entry name" value="Rce1-like"/>
    <property type="match status" value="1"/>
</dbReference>
<keyword evidence="3" id="KW-0482">Metalloprotease</keyword>
<evidence type="ECO:0000313" key="4">
    <source>
        <dbReference type="Proteomes" id="UP001620405"/>
    </source>
</evidence>
<dbReference type="InterPro" id="IPR006311">
    <property type="entry name" value="TAT_signal"/>
</dbReference>
<evidence type="ECO:0000256" key="1">
    <source>
        <dbReference type="SAM" id="Phobius"/>
    </source>
</evidence>
<gene>
    <name evidence="3" type="ORF">ISP13_05935</name>
</gene>
<keyword evidence="1" id="KW-0812">Transmembrane</keyword>
<feature type="transmembrane region" description="Helical" evidence="1">
    <location>
        <begin position="49"/>
        <end position="79"/>
    </location>
</feature>
<reference evidence="3 4" key="1">
    <citation type="submission" date="2020-10" db="EMBL/GenBank/DDBJ databases">
        <title>Phylogeny of dyella-like bacteria.</title>
        <authorList>
            <person name="Fu J."/>
        </authorList>
    </citation>
    <scope>NUCLEOTIDE SEQUENCE [LARGE SCALE GENOMIC DNA]</scope>
    <source>
        <strain evidence="3 4">DHOB07</strain>
    </source>
</reference>
<keyword evidence="4" id="KW-1185">Reference proteome</keyword>
<organism evidence="3 4">
    <name type="scientific">Dyella lipolytica</name>
    <dbReference type="NCBI Taxonomy" id="1867835"/>
    <lineage>
        <taxon>Bacteria</taxon>
        <taxon>Pseudomonadati</taxon>
        <taxon>Pseudomonadota</taxon>
        <taxon>Gammaproteobacteria</taxon>
        <taxon>Lysobacterales</taxon>
        <taxon>Rhodanobacteraceae</taxon>
        <taxon>Dyella</taxon>
    </lineage>
</organism>
<evidence type="ECO:0000313" key="3">
    <source>
        <dbReference type="EMBL" id="MFK2873067.1"/>
    </source>
</evidence>
<keyword evidence="3" id="KW-0645">Protease</keyword>
<name>A0ABW8ISX0_9GAMM</name>
<keyword evidence="1" id="KW-1133">Transmembrane helix</keyword>
<dbReference type="PROSITE" id="PS51318">
    <property type="entry name" value="TAT"/>
    <property type="match status" value="1"/>
</dbReference>
<feature type="transmembrane region" description="Helical" evidence="1">
    <location>
        <begin position="211"/>
        <end position="231"/>
    </location>
</feature>